<evidence type="ECO:0000256" key="4">
    <source>
        <dbReference type="ARBA" id="ARBA00022679"/>
    </source>
</evidence>
<accession>A0ABS9KMY3</accession>
<evidence type="ECO:0000259" key="11">
    <source>
        <dbReference type="SMART" id="SM00387"/>
    </source>
</evidence>
<sequence length="647" mass="73002">MLTGFSAWSQTKLIDSLKQYIYAARNDKERLKAILDMCEEHRSLDRDTLDHYAGVAVRLAEKVGDKRSRDLAAFAMANTYNRWGASDSALILLEPVLSRNPVADPATRELHYKMARQKALYLGGKSRFPEALSVLYQLVANADRYRDTIIVGANKNTIGSVWLQRGAPRVALEWLQEALAYSTNDSRYKQVLAGVYANMGDAYSQLNKYDSAEYFIEKGVLLFRELQNLSSLAITLQKQSTIYLHAKKFDKAEEKLKEMIDVRKQTNDEGMWIDENLALVDFYIETKQIDKAIAFCQDALRRAGPNEKATGRVYTNSVNLRLGYYEMLAKCYKIAGKNDLYQRMLEDIIAAKDSFYQTNSAEALAEVQTKYEVQKRENTIVQQQLNIARSNIRFYLTLAGLLFVAAIGYLIFTGYRRREKLKVQLMLEREKEMGTKAVAEAEEKERKRIAADLHDNLGAYAASIASNLDFIPKDNKSGQEAVALQELHSNSKAIVSQLDDTIWALNKDALTLTAISDRLKIFARRMKPSYPNMDIDIEENIAEDISLPPTQAFHLFQVIQEAVVNAMKHSGGTNVKVMLETANHWRVSITDNGTGMKDDRPAKGTGGNGLTNMRNRASAAGWKLYWEPATPGMRVIIEPDEEAGTTN</sequence>
<dbReference type="GO" id="GO:0005524">
    <property type="term" value="F:ATP binding"/>
    <property type="evidence" value="ECO:0007669"/>
    <property type="project" value="UniProtKB-KW"/>
</dbReference>
<dbReference type="PANTHER" id="PTHR24421:SF10">
    <property type="entry name" value="NITRATE_NITRITE SENSOR PROTEIN NARQ"/>
    <property type="match status" value="1"/>
</dbReference>
<evidence type="ECO:0000256" key="6">
    <source>
        <dbReference type="ARBA" id="ARBA00022777"/>
    </source>
</evidence>
<dbReference type="RefSeq" id="WP_237869295.1">
    <property type="nucleotide sequence ID" value="NZ_JAKLTR010000003.1"/>
</dbReference>
<feature type="domain" description="Histidine kinase/HSP90-like ATPase" evidence="11">
    <location>
        <begin position="550"/>
        <end position="643"/>
    </location>
</feature>
<keyword evidence="7 12" id="KW-0067">ATP-binding</keyword>
<name>A0ABS9KMY3_9BACT</name>
<evidence type="ECO:0000256" key="8">
    <source>
        <dbReference type="ARBA" id="ARBA00023012"/>
    </source>
</evidence>
<evidence type="ECO:0000256" key="5">
    <source>
        <dbReference type="ARBA" id="ARBA00022741"/>
    </source>
</evidence>
<dbReference type="SUPFAM" id="SSF48452">
    <property type="entry name" value="TPR-like"/>
    <property type="match status" value="2"/>
</dbReference>
<dbReference type="SUPFAM" id="SSF55874">
    <property type="entry name" value="ATPase domain of HSP90 chaperone/DNA topoisomerase II/histidine kinase"/>
    <property type="match status" value="1"/>
</dbReference>
<dbReference type="PANTHER" id="PTHR24421">
    <property type="entry name" value="NITRATE/NITRITE SENSOR PROTEIN NARX-RELATED"/>
    <property type="match status" value="1"/>
</dbReference>
<keyword evidence="6" id="KW-0418">Kinase</keyword>
<keyword evidence="10" id="KW-0812">Transmembrane</keyword>
<organism evidence="12 13">
    <name type="scientific">Terrimonas ginsenosidimutans</name>
    <dbReference type="NCBI Taxonomy" id="2908004"/>
    <lineage>
        <taxon>Bacteria</taxon>
        <taxon>Pseudomonadati</taxon>
        <taxon>Bacteroidota</taxon>
        <taxon>Chitinophagia</taxon>
        <taxon>Chitinophagales</taxon>
        <taxon>Chitinophagaceae</taxon>
        <taxon>Terrimonas</taxon>
    </lineage>
</organism>
<dbReference type="Gene3D" id="1.25.40.10">
    <property type="entry name" value="Tetratricopeptide repeat domain"/>
    <property type="match status" value="2"/>
</dbReference>
<dbReference type="InterPro" id="IPR036890">
    <property type="entry name" value="HATPase_C_sf"/>
</dbReference>
<evidence type="ECO:0000256" key="9">
    <source>
        <dbReference type="SAM" id="MobiDB-lite"/>
    </source>
</evidence>
<dbReference type="CDD" id="cd16917">
    <property type="entry name" value="HATPase_UhpB-NarQ-NarX-like"/>
    <property type="match status" value="1"/>
</dbReference>
<dbReference type="Pfam" id="PF02518">
    <property type="entry name" value="HATPase_c"/>
    <property type="match status" value="1"/>
</dbReference>
<evidence type="ECO:0000256" key="7">
    <source>
        <dbReference type="ARBA" id="ARBA00022840"/>
    </source>
</evidence>
<dbReference type="InterPro" id="IPR019734">
    <property type="entry name" value="TPR_rpt"/>
</dbReference>
<keyword evidence="4" id="KW-0808">Transferase</keyword>
<evidence type="ECO:0000256" key="2">
    <source>
        <dbReference type="ARBA" id="ARBA00012438"/>
    </source>
</evidence>
<dbReference type="Proteomes" id="UP001165367">
    <property type="component" value="Unassembled WGS sequence"/>
</dbReference>
<evidence type="ECO:0000256" key="3">
    <source>
        <dbReference type="ARBA" id="ARBA00022553"/>
    </source>
</evidence>
<reference evidence="12" key="1">
    <citation type="submission" date="2022-01" db="EMBL/GenBank/DDBJ databases">
        <authorList>
            <person name="Jo J.-H."/>
            <person name="Im W.-T."/>
        </authorList>
    </citation>
    <scope>NUCLEOTIDE SEQUENCE</scope>
    <source>
        <strain evidence="12">NA20</strain>
    </source>
</reference>
<dbReference type="InterPro" id="IPR050482">
    <property type="entry name" value="Sensor_HK_TwoCompSys"/>
</dbReference>
<dbReference type="Gene3D" id="3.30.565.10">
    <property type="entry name" value="Histidine kinase-like ATPase, C-terminal domain"/>
    <property type="match status" value="1"/>
</dbReference>
<gene>
    <name evidence="12" type="ORF">LZZ85_05300</name>
</gene>
<dbReference type="Gene3D" id="1.20.5.1930">
    <property type="match status" value="1"/>
</dbReference>
<evidence type="ECO:0000256" key="1">
    <source>
        <dbReference type="ARBA" id="ARBA00000085"/>
    </source>
</evidence>
<feature type="region of interest" description="Disordered" evidence="9">
    <location>
        <begin position="590"/>
        <end position="611"/>
    </location>
</feature>
<dbReference type="EMBL" id="JAKLTR010000003">
    <property type="protein sequence ID" value="MCG2613683.1"/>
    <property type="molecule type" value="Genomic_DNA"/>
</dbReference>
<dbReference type="InterPro" id="IPR011990">
    <property type="entry name" value="TPR-like_helical_dom_sf"/>
</dbReference>
<dbReference type="SMART" id="SM00387">
    <property type="entry name" value="HATPase_c"/>
    <property type="match status" value="1"/>
</dbReference>
<comment type="catalytic activity">
    <reaction evidence="1">
        <text>ATP + protein L-histidine = ADP + protein N-phospho-L-histidine.</text>
        <dbReference type="EC" id="2.7.13.3"/>
    </reaction>
</comment>
<keyword evidence="10" id="KW-0472">Membrane</keyword>
<keyword evidence="13" id="KW-1185">Reference proteome</keyword>
<dbReference type="SMART" id="SM00028">
    <property type="entry name" value="TPR"/>
    <property type="match status" value="3"/>
</dbReference>
<comment type="caution">
    <text evidence="12">The sequence shown here is derived from an EMBL/GenBank/DDBJ whole genome shotgun (WGS) entry which is preliminary data.</text>
</comment>
<evidence type="ECO:0000256" key="10">
    <source>
        <dbReference type="SAM" id="Phobius"/>
    </source>
</evidence>
<keyword evidence="5" id="KW-0547">Nucleotide-binding</keyword>
<dbReference type="EC" id="2.7.13.3" evidence="2"/>
<feature type="transmembrane region" description="Helical" evidence="10">
    <location>
        <begin position="392"/>
        <end position="412"/>
    </location>
</feature>
<protein>
    <recommendedName>
        <fullName evidence="2">histidine kinase</fullName>
        <ecNumber evidence="2">2.7.13.3</ecNumber>
    </recommendedName>
</protein>
<keyword evidence="10" id="KW-1133">Transmembrane helix</keyword>
<dbReference type="InterPro" id="IPR011712">
    <property type="entry name" value="Sig_transdc_His_kin_sub3_dim/P"/>
</dbReference>
<dbReference type="Pfam" id="PF07730">
    <property type="entry name" value="HisKA_3"/>
    <property type="match status" value="1"/>
</dbReference>
<keyword evidence="3" id="KW-0597">Phosphoprotein</keyword>
<evidence type="ECO:0000313" key="12">
    <source>
        <dbReference type="EMBL" id="MCG2613683.1"/>
    </source>
</evidence>
<proteinExistence type="predicted"/>
<evidence type="ECO:0000313" key="13">
    <source>
        <dbReference type="Proteomes" id="UP001165367"/>
    </source>
</evidence>
<keyword evidence="8" id="KW-0902">Two-component regulatory system</keyword>
<dbReference type="InterPro" id="IPR003594">
    <property type="entry name" value="HATPase_dom"/>
</dbReference>